<gene>
    <name evidence="1" type="ORF">PAGA_b0525</name>
</gene>
<name>A0ACA8E2C9_9GAMM</name>
<evidence type="ECO:0000313" key="1">
    <source>
        <dbReference type="EMBL" id="ATC84418.1"/>
    </source>
</evidence>
<sequence length="113" mass="12813">MLFACADVRACYLLNELKMNNKKTFSATKRRHLMACVLALVTATVMITGMTTYLPLQMSEQILLPILLFPIIWVGLFIYAYISEKAWQPFLLMSTLCLVHGILSYFALMQGQG</sequence>
<protein>
    <submittedName>
        <fullName evidence="1">Uncharacterized protein</fullName>
    </submittedName>
</protein>
<keyword evidence="2" id="KW-1185">Reference proteome</keyword>
<reference evidence="1" key="1">
    <citation type="submission" date="2015-03" db="EMBL/GenBank/DDBJ databases">
        <authorList>
            <person name="Xie B.-B."/>
            <person name="Rong J.-C."/>
            <person name="Qin Q.-L."/>
            <person name="Zhang Y.-Z."/>
        </authorList>
    </citation>
    <scope>NUCLEOTIDE SEQUENCE</scope>
    <source>
        <strain evidence="1">DSM 14585</strain>
    </source>
</reference>
<dbReference type="Proteomes" id="UP000217277">
    <property type="component" value="Chromosome II"/>
</dbReference>
<dbReference type="EMBL" id="CP011012">
    <property type="protein sequence ID" value="ATC84418.1"/>
    <property type="molecule type" value="Genomic_DNA"/>
</dbReference>
<accession>A0ACA8E2C9</accession>
<organism evidence="1 2">
    <name type="scientific">Pseudoalteromonas agarivorans DSM 14585</name>
    <dbReference type="NCBI Taxonomy" id="1312369"/>
    <lineage>
        <taxon>Bacteria</taxon>
        <taxon>Pseudomonadati</taxon>
        <taxon>Pseudomonadota</taxon>
        <taxon>Gammaproteobacteria</taxon>
        <taxon>Alteromonadales</taxon>
        <taxon>Pseudoalteromonadaceae</taxon>
        <taxon>Pseudoalteromonas</taxon>
    </lineage>
</organism>
<proteinExistence type="predicted"/>
<evidence type="ECO:0000313" key="2">
    <source>
        <dbReference type="Proteomes" id="UP000217277"/>
    </source>
</evidence>